<dbReference type="EMBL" id="AJIL01000241">
    <property type="protein sequence ID" value="KNE90710.1"/>
    <property type="molecule type" value="Genomic_DNA"/>
</dbReference>
<organism evidence="1 2">
    <name type="scientific">Puccinia striiformis f. sp. tritici PST-78</name>
    <dbReference type="NCBI Taxonomy" id="1165861"/>
    <lineage>
        <taxon>Eukaryota</taxon>
        <taxon>Fungi</taxon>
        <taxon>Dikarya</taxon>
        <taxon>Basidiomycota</taxon>
        <taxon>Pucciniomycotina</taxon>
        <taxon>Pucciniomycetes</taxon>
        <taxon>Pucciniales</taxon>
        <taxon>Pucciniaceae</taxon>
        <taxon>Puccinia</taxon>
    </lineage>
</organism>
<name>A0A0L0UUL0_9BASI</name>
<dbReference type="AlphaFoldDB" id="A0A0L0UUL0"/>
<keyword evidence="2" id="KW-1185">Reference proteome</keyword>
<gene>
    <name evidence="1" type="ORF">PSTG_15862</name>
</gene>
<sequence>MLLYSYSQKKLVRLPASSFVLFFPKVGAGPREFSAGQATVCHRQVTIGHEQLDQSVQARPEHSDVDPISIEATGARNNTCNVADFNGRTTR</sequence>
<proteinExistence type="predicted"/>
<evidence type="ECO:0000313" key="1">
    <source>
        <dbReference type="EMBL" id="KNE90710.1"/>
    </source>
</evidence>
<protein>
    <submittedName>
        <fullName evidence="1">Uncharacterized protein</fullName>
    </submittedName>
</protein>
<reference evidence="2" key="1">
    <citation type="submission" date="2014-03" db="EMBL/GenBank/DDBJ databases">
        <title>The Genome Sequence of Puccinia striiformis f. sp. tritici PST-78.</title>
        <authorList>
            <consortium name="The Broad Institute Genome Sequencing Platform"/>
            <person name="Cuomo C."/>
            <person name="Hulbert S."/>
            <person name="Chen X."/>
            <person name="Walker B."/>
            <person name="Young S.K."/>
            <person name="Zeng Q."/>
            <person name="Gargeya S."/>
            <person name="Fitzgerald M."/>
            <person name="Haas B."/>
            <person name="Abouelleil A."/>
            <person name="Alvarado L."/>
            <person name="Arachchi H.M."/>
            <person name="Berlin A.M."/>
            <person name="Chapman S.B."/>
            <person name="Goldberg J."/>
            <person name="Griggs A."/>
            <person name="Gujja S."/>
            <person name="Hansen M."/>
            <person name="Howarth C."/>
            <person name="Imamovic A."/>
            <person name="Larimer J."/>
            <person name="McCowan C."/>
            <person name="Montmayeur A."/>
            <person name="Murphy C."/>
            <person name="Neiman D."/>
            <person name="Pearson M."/>
            <person name="Priest M."/>
            <person name="Roberts A."/>
            <person name="Saif S."/>
            <person name="Shea T."/>
            <person name="Sisk P."/>
            <person name="Sykes S."/>
            <person name="Wortman J."/>
            <person name="Nusbaum C."/>
            <person name="Birren B."/>
        </authorList>
    </citation>
    <scope>NUCLEOTIDE SEQUENCE [LARGE SCALE GENOMIC DNA]</scope>
    <source>
        <strain evidence="2">race PST-78</strain>
    </source>
</reference>
<dbReference type="Proteomes" id="UP000054564">
    <property type="component" value="Unassembled WGS sequence"/>
</dbReference>
<comment type="caution">
    <text evidence="1">The sequence shown here is derived from an EMBL/GenBank/DDBJ whole genome shotgun (WGS) entry which is preliminary data.</text>
</comment>
<accession>A0A0L0UUL0</accession>
<evidence type="ECO:0000313" key="2">
    <source>
        <dbReference type="Proteomes" id="UP000054564"/>
    </source>
</evidence>